<dbReference type="RefSeq" id="WP_107111294.1">
    <property type="nucleotide sequence ID" value="NZ_CP046378.1"/>
</dbReference>
<sequence>MLIQQAHEVEEAINNGDIESIRNDLDFRVLTSIIESNRFDLIEIIYNHFKDTEPMEQLIFNAVVESAGVDITPTAIQCLNFLKSLDKGISYEFDDEDALYHMCQIPGRVELFKLMLDMKADIPWGYVLQVSCNFICRDTIEFLIANIQVSNEELNLAFGYLVNTSVTSCYHENSDQTEIISWFINKLNVDVNLTTDSDYGWAYLDCFINAPNAAKHFYVERFNSGIINSEDFWAKFIEAYLEDQKFKQAFAQAFEDLRNSSIDLTELVTLFDRLGHDALAKELLN</sequence>
<organism evidence="1 2">
    <name type="scientific">Shewanella algae</name>
    <dbReference type="NCBI Taxonomy" id="38313"/>
    <lineage>
        <taxon>Bacteria</taxon>
        <taxon>Pseudomonadati</taxon>
        <taxon>Pseudomonadota</taxon>
        <taxon>Gammaproteobacteria</taxon>
        <taxon>Alteromonadales</taxon>
        <taxon>Shewanellaceae</taxon>
        <taxon>Shewanella</taxon>
    </lineage>
</organism>
<dbReference type="Proteomes" id="UP000254069">
    <property type="component" value="Unassembled WGS sequence"/>
</dbReference>
<accession>A0A380C4K4</accession>
<gene>
    <name evidence="1" type="ORF">NCTC10738_04417</name>
</gene>
<name>A0A380C4K4_9GAMM</name>
<evidence type="ECO:0000313" key="2">
    <source>
        <dbReference type="Proteomes" id="UP000254069"/>
    </source>
</evidence>
<dbReference type="EMBL" id="UGYO01000002">
    <property type="protein sequence ID" value="SUJ12578.1"/>
    <property type="molecule type" value="Genomic_DNA"/>
</dbReference>
<keyword evidence="2" id="KW-1185">Reference proteome</keyword>
<protein>
    <submittedName>
        <fullName evidence="1">Uncharacterized protein</fullName>
    </submittedName>
</protein>
<proteinExistence type="predicted"/>
<evidence type="ECO:0000313" key="1">
    <source>
        <dbReference type="EMBL" id="SUJ12578.1"/>
    </source>
</evidence>
<dbReference type="AlphaFoldDB" id="A0A380C4K4"/>
<reference evidence="1 2" key="1">
    <citation type="submission" date="2018-06" db="EMBL/GenBank/DDBJ databases">
        <authorList>
            <consortium name="Pathogen Informatics"/>
            <person name="Doyle S."/>
        </authorList>
    </citation>
    <scope>NUCLEOTIDE SEQUENCE [LARGE SCALE GENOMIC DNA]</scope>
    <source>
        <strain evidence="1 2">NCTC10738</strain>
    </source>
</reference>